<dbReference type="Gene3D" id="3.20.20.210">
    <property type="match status" value="1"/>
</dbReference>
<dbReference type="AlphaFoldDB" id="X1IGM2"/>
<feature type="non-terminal residue" evidence="2">
    <location>
        <position position="1"/>
    </location>
</feature>
<comment type="caution">
    <text evidence="2">The sequence shown here is derived from an EMBL/GenBank/DDBJ whole genome shotgun (WGS) entry which is preliminary data.</text>
</comment>
<dbReference type="InterPro" id="IPR052024">
    <property type="entry name" value="Methanogen_methyltrans"/>
</dbReference>
<dbReference type="PANTHER" id="PTHR47099">
    <property type="entry name" value="METHYLCOBAMIDE:COM METHYLTRANSFERASE MTBA"/>
    <property type="match status" value="1"/>
</dbReference>
<reference evidence="2" key="1">
    <citation type="journal article" date="2014" name="Front. Microbiol.">
        <title>High frequency of phylogenetically diverse reductive dehalogenase-homologous genes in deep subseafloor sedimentary metagenomes.</title>
        <authorList>
            <person name="Kawai M."/>
            <person name="Futagami T."/>
            <person name="Toyoda A."/>
            <person name="Takaki Y."/>
            <person name="Nishi S."/>
            <person name="Hori S."/>
            <person name="Arai W."/>
            <person name="Tsubouchi T."/>
            <person name="Morono Y."/>
            <person name="Uchiyama I."/>
            <person name="Ito T."/>
            <person name="Fujiyama A."/>
            <person name="Inagaki F."/>
            <person name="Takami H."/>
        </authorList>
    </citation>
    <scope>NUCLEOTIDE SEQUENCE</scope>
    <source>
        <strain evidence="2">Expedition CK06-06</strain>
    </source>
</reference>
<dbReference type="Pfam" id="PF01208">
    <property type="entry name" value="URO-D"/>
    <property type="match status" value="1"/>
</dbReference>
<dbReference type="GO" id="GO:0004853">
    <property type="term" value="F:uroporphyrinogen decarboxylase activity"/>
    <property type="evidence" value="ECO:0007669"/>
    <property type="project" value="InterPro"/>
</dbReference>
<sequence>VITVEPKYIGPSLPEDTDIFGCRTREISYGTGVYRECIYHPLAKYQTVKEIEQSYRWPSAEWYDYSEIPGQIIGREDYPIRGGGSEPFLTYEKLRGQEQALIDLILNPEMVHFCLDKLFSLCYENTLRIYEAIPDKVMITYVAEDLGSQEDLMFSPEQIHQFFIPRMKRMMDIAHQAGAFVFHHSDGAIRKIIPDMIEAGIDVLNPIQWRCKGMEREGLKRDFGEKIVFHGGIDNQYTLAFGSKKEVRQEVIDNLRILGKGGGYIIAPCHNIQAVSPPENIVTMYETG</sequence>
<feature type="non-terminal residue" evidence="2">
    <location>
        <position position="288"/>
    </location>
</feature>
<dbReference type="GO" id="GO:0006779">
    <property type="term" value="P:porphyrin-containing compound biosynthetic process"/>
    <property type="evidence" value="ECO:0007669"/>
    <property type="project" value="InterPro"/>
</dbReference>
<dbReference type="EMBL" id="BARU01019774">
    <property type="protein sequence ID" value="GAH56708.1"/>
    <property type="molecule type" value="Genomic_DNA"/>
</dbReference>
<accession>X1IGM2</accession>
<dbReference type="SUPFAM" id="SSF51726">
    <property type="entry name" value="UROD/MetE-like"/>
    <property type="match status" value="1"/>
</dbReference>
<organism evidence="2">
    <name type="scientific">marine sediment metagenome</name>
    <dbReference type="NCBI Taxonomy" id="412755"/>
    <lineage>
        <taxon>unclassified sequences</taxon>
        <taxon>metagenomes</taxon>
        <taxon>ecological metagenomes</taxon>
    </lineage>
</organism>
<name>X1IGM2_9ZZZZ</name>
<evidence type="ECO:0000259" key="1">
    <source>
        <dbReference type="Pfam" id="PF01208"/>
    </source>
</evidence>
<evidence type="ECO:0000313" key="2">
    <source>
        <dbReference type="EMBL" id="GAH56708.1"/>
    </source>
</evidence>
<proteinExistence type="predicted"/>
<dbReference type="PANTHER" id="PTHR47099:SF1">
    <property type="entry name" value="METHYLCOBAMIDE:COM METHYLTRANSFERASE MTBA"/>
    <property type="match status" value="1"/>
</dbReference>
<feature type="domain" description="Uroporphyrinogen decarboxylase (URO-D)" evidence="1">
    <location>
        <begin position="80"/>
        <end position="287"/>
    </location>
</feature>
<dbReference type="InterPro" id="IPR000257">
    <property type="entry name" value="Uroporphyrinogen_deCOase"/>
</dbReference>
<dbReference type="InterPro" id="IPR038071">
    <property type="entry name" value="UROD/MetE-like_sf"/>
</dbReference>
<protein>
    <recommendedName>
        <fullName evidence="1">Uroporphyrinogen decarboxylase (URO-D) domain-containing protein</fullName>
    </recommendedName>
</protein>
<gene>
    <name evidence="2" type="ORF">S03H2_32543</name>
</gene>